<dbReference type="PANTHER" id="PTHR43918:SF4">
    <property type="entry name" value="CARBOXYLIC ESTER HYDROLASE"/>
    <property type="match status" value="1"/>
</dbReference>
<feature type="domain" description="Carboxylesterase type B" evidence="3">
    <location>
        <begin position="35"/>
        <end position="93"/>
    </location>
</feature>
<dbReference type="Pfam" id="PF00135">
    <property type="entry name" value="COesterase"/>
    <property type="match status" value="1"/>
</dbReference>
<dbReference type="PANTHER" id="PTHR43918">
    <property type="entry name" value="ACETYLCHOLINESTERASE"/>
    <property type="match status" value="1"/>
</dbReference>
<dbReference type="EMBL" id="VUBA01000051">
    <property type="protein sequence ID" value="MPQ84250.1"/>
    <property type="molecule type" value="Genomic_DNA"/>
</dbReference>
<feature type="chain" id="PRO_5025037873" evidence="2">
    <location>
        <begin position="23"/>
        <end position="115"/>
    </location>
</feature>
<organism evidence="4 5">
    <name type="scientific">Pseudomonas kitaguniensis</name>
    <dbReference type="NCBI Taxonomy" id="2607908"/>
    <lineage>
        <taxon>Bacteria</taxon>
        <taxon>Pseudomonadati</taxon>
        <taxon>Pseudomonadota</taxon>
        <taxon>Gammaproteobacteria</taxon>
        <taxon>Pseudomonadales</taxon>
        <taxon>Pseudomonadaceae</taxon>
        <taxon>Pseudomonas</taxon>
    </lineage>
</organism>
<dbReference type="InterPro" id="IPR002018">
    <property type="entry name" value="CarbesteraseB"/>
</dbReference>
<comment type="caution">
    <text evidence="4">The sequence shown here is derived from an EMBL/GenBank/DDBJ whole genome shotgun (WGS) entry which is preliminary data.</text>
</comment>
<feature type="signal peptide" evidence="2">
    <location>
        <begin position="1"/>
        <end position="22"/>
    </location>
</feature>
<dbReference type="GO" id="GO:0052689">
    <property type="term" value="F:carboxylic ester hydrolase activity"/>
    <property type="evidence" value="ECO:0007669"/>
    <property type="project" value="TreeGrafter"/>
</dbReference>
<evidence type="ECO:0000313" key="4">
    <source>
        <dbReference type="EMBL" id="MPQ84250.1"/>
    </source>
</evidence>
<evidence type="ECO:0000256" key="2">
    <source>
        <dbReference type="SAM" id="SignalP"/>
    </source>
</evidence>
<dbReference type="RefSeq" id="WP_152749236.1">
    <property type="nucleotide sequence ID" value="NZ_VUBA01000051.1"/>
</dbReference>
<dbReference type="Proteomes" id="UP000325438">
    <property type="component" value="Unassembled WGS sequence"/>
</dbReference>
<sequence>MNLFSRLIAITFTAGLFTINYAYSTDQATANPLFANVDTGRLEGLLNTGVIVFKGIHYAAPPIGPLRWRPPQPVHAWNGIHPAQNFGHDCMQLPLGNHAAAPARFRAFTESRGGR</sequence>
<name>A0A5N7JSA0_9PSED</name>
<keyword evidence="1" id="KW-0378">Hydrolase</keyword>
<evidence type="ECO:0000313" key="5">
    <source>
        <dbReference type="Proteomes" id="UP000325438"/>
    </source>
</evidence>
<keyword evidence="2" id="KW-0732">Signal</keyword>
<dbReference type="InterPro" id="IPR050654">
    <property type="entry name" value="AChE-related_enzymes"/>
</dbReference>
<dbReference type="InterPro" id="IPR029058">
    <property type="entry name" value="AB_hydrolase_fold"/>
</dbReference>
<dbReference type="SUPFAM" id="SSF53474">
    <property type="entry name" value="alpha/beta-Hydrolases"/>
    <property type="match status" value="1"/>
</dbReference>
<evidence type="ECO:0000259" key="3">
    <source>
        <dbReference type="Pfam" id="PF00135"/>
    </source>
</evidence>
<accession>A0A5N7JSA0</accession>
<dbReference type="AlphaFoldDB" id="A0A5N7JSA0"/>
<protein>
    <submittedName>
        <fullName evidence="4">Carboxylesterase family protein</fullName>
    </submittedName>
</protein>
<proteinExistence type="predicted"/>
<dbReference type="Gene3D" id="3.40.50.1820">
    <property type="entry name" value="alpha/beta hydrolase"/>
    <property type="match status" value="1"/>
</dbReference>
<gene>
    <name evidence="4" type="ORF">F0170_09795</name>
</gene>
<evidence type="ECO:0000256" key="1">
    <source>
        <dbReference type="ARBA" id="ARBA00022801"/>
    </source>
</evidence>
<reference evidence="4 5" key="1">
    <citation type="submission" date="2019-09" db="EMBL/GenBank/DDBJ databases">
        <title>The draft genomes of Allium pathogen Pseudomonas sp.</title>
        <authorList>
            <person name="Fujikawa T."/>
            <person name="Sawada H."/>
        </authorList>
    </citation>
    <scope>NUCLEOTIDE SEQUENCE [LARGE SCALE GENOMIC DNA]</scope>
    <source>
        <strain evidence="4 5">MAFF 730085</strain>
    </source>
</reference>